<dbReference type="CDD" id="cd01948">
    <property type="entry name" value="EAL"/>
    <property type="match status" value="1"/>
</dbReference>
<dbReference type="NCBIfam" id="TIGR00254">
    <property type="entry name" value="GGDEF"/>
    <property type="match status" value="1"/>
</dbReference>
<dbReference type="InterPro" id="IPR035919">
    <property type="entry name" value="EAL_sf"/>
</dbReference>
<protein>
    <submittedName>
        <fullName evidence="3">EAL domain-containing protein</fullName>
    </submittedName>
</protein>
<dbReference type="InterPro" id="IPR000160">
    <property type="entry name" value="GGDEF_dom"/>
</dbReference>
<dbReference type="InterPro" id="IPR001633">
    <property type="entry name" value="EAL_dom"/>
</dbReference>
<dbReference type="PANTHER" id="PTHR44757:SF2">
    <property type="entry name" value="BIOFILM ARCHITECTURE MAINTENANCE PROTEIN MBAA"/>
    <property type="match status" value="1"/>
</dbReference>
<evidence type="ECO:0000259" key="1">
    <source>
        <dbReference type="PROSITE" id="PS50883"/>
    </source>
</evidence>
<dbReference type="EMBL" id="CP101717">
    <property type="protein sequence ID" value="WLD56800.1"/>
    <property type="molecule type" value="Genomic_DNA"/>
</dbReference>
<dbReference type="InterPro" id="IPR043128">
    <property type="entry name" value="Rev_trsase/Diguanyl_cyclase"/>
</dbReference>
<evidence type="ECO:0000313" key="3">
    <source>
        <dbReference type="EMBL" id="WLD56800.1"/>
    </source>
</evidence>
<organism evidence="3">
    <name type="scientific">Salinispirillum sp. LH 10-3-1</name>
    <dbReference type="NCBI Taxonomy" id="2952525"/>
    <lineage>
        <taxon>Bacteria</taxon>
        <taxon>Pseudomonadati</taxon>
        <taxon>Pseudomonadota</taxon>
        <taxon>Gammaproteobacteria</taxon>
        <taxon>Oceanospirillales</taxon>
        <taxon>Saccharospirillaceae</taxon>
        <taxon>Salinispirillum</taxon>
    </lineage>
</organism>
<dbReference type="CDD" id="cd01949">
    <property type="entry name" value="GGDEF"/>
    <property type="match status" value="1"/>
</dbReference>
<dbReference type="RefSeq" id="WP_304994084.1">
    <property type="nucleotide sequence ID" value="NZ_CP101717.1"/>
</dbReference>
<dbReference type="AlphaFoldDB" id="A0AB38YBY6"/>
<reference evidence="3" key="1">
    <citation type="submission" date="2022-07" db="EMBL/GenBank/DDBJ databases">
        <title>Complete genome sequence of Salinispirillum sp. LH10-3-1 capable of multiple carbohydrate inversion isolated from a soda lake.</title>
        <authorList>
            <person name="Liu J."/>
            <person name="Zhai Y."/>
            <person name="Zhang H."/>
            <person name="Yang H."/>
            <person name="Qu J."/>
            <person name="Li J."/>
        </authorList>
    </citation>
    <scope>NUCLEOTIDE SEQUENCE</scope>
    <source>
        <strain evidence="3">LH 10-3-1</strain>
    </source>
</reference>
<dbReference type="SUPFAM" id="SSF141868">
    <property type="entry name" value="EAL domain-like"/>
    <property type="match status" value="1"/>
</dbReference>
<dbReference type="InterPro" id="IPR029787">
    <property type="entry name" value="Nucleotide_cyclase"/>
</dbReference>
<proteinExistence type="predicted"/>
<dbReference type="Gene3D" id="3.30.70.270">
    <property type="match status" value="1"/>
</dbReference>
<dbReference type="Pfam" id="PF00990">
    <property type="entry name" value="GGDEF"/>
    <property type="match status" value="1"/>
</dbReference>
<feature type="domain" description="EAL" evidence="1">
    <location>
        <begin position="298"/>
        <end position="551"/>
    </location>
</feature>
<name>A0AB38YBY6_9GAMM</name>
<dbReference type="PROSITE" id="PS50887">
    <property type="entry name" value="GGDEF"/>
    <property type="match status" value="1"/>
</dbReference>
<sequence length="562" mass="62998">MALPAFIVDASKADISIVFANKAWWSMHQTVVGLPNDDKPLLLSQLYRTHPSDRLSSTLSDALNMPDAYWTITVESLHHPREQGRWYRHAISGLSTTDLQLHPSSVLVIEQDITWEVLNESRLTQQAALDPLTGLLAREPFLNEMRSKLRDLTVNQGALCLVFIDLNKFKPINDKYGHDVGDRVLSQLGERLLAEMSHGNRAGRLGGDEFVLMLTGTLNQEAISDYLSKLAERVFQPIEISPTLTVPIGASFGYACTQDAQVSAEDLLKAADQAMYRAKQNNNACTVAAGDIVESWETSQNRAELVRALKTDGLEMYIQPVISLKHQKTIGFEVLPRWQHPEYGLLELEHFHPLLIHSEEGKAFDRWLILSAAKLSASFKKLGFDIGIGINLTRRQLDDGSFVDIMREAIPYFDNGKIDLTLEIIESPHFRDQNLAFSALQQAREMGSQVVLDHFGNGTSSMTFASKVPLDFIKLHDDLSQNLRNSPDQQNYVSALIAFSHKLGKRVVASGVSNEEDADILRRLDCDLIQGNFWFEPMTVQEAHTYFVSGHATSTFPLRLMP</sequence>
<feature type="domain" description="GGDEF" evidence="2">
    <location>
        <begin position="157"/>
        <end position="292"/>
    </location>
</feature>
<dbReference type="Gene3D" id="3.20.20.450">
    <property type="entry name" value="EAL domain"/>
    <property type="match status" value="1"/>
</dbReference>
<dbReference type="SUPFAM" id="SSF55073">
    <property type="entry name" value="Nucleotide cyclase"/>
    <property type="match status" value="1"/>
</dbReference>
<evidence type="ECO:0000259" key="2">
    <source>
        <dbReference type="PROSITE" id="PS50887"/>
    </source>
</evidence>
<gene>
    <name evidence="3" type="ORF">NFC81_08655</name>
</gene>
<dbReference type="InterPro" id="IPR052155">
    <property type="entry name" value="Biofilm_reg_signaling"/>
</dbReference>
<dbReference type="PROSITE" id="PS50883">
    <property type="entry name" value="EAL"/>
    <property type="match status" value="1"/>
</dbReference>
<dbReference type="SMART" id="SM00267">
    <property type="entry name" value="GGDEF"/>
    <property type="match status" value="1"/>
</dbReference>
<dbReference type="Pfam" id="PF00563">
    <property type="entry name" value="EAL"/>
    <property type="match status" value="1"/>
</dbReference>
<accession>A0AB38YBY6</accession>
<dbReference type="PANTHER" id="PTHR44757">
    <property type="entry name" value="DIGUANYLATE CYCLASE DGCP"/>
    <property type="match status" value="1"/>
</dbReference>
<dbReference type="SMART" id="SM00052">
    <property type="entry name" value="EAL"/>
    <property type="match status" value="1"/>
</dbReference>